<comment type="catalytic activity">
    <reaction evidence="11">
        <text>ATP + H2O = ADP + phosphate + H(+)</text>
        <dbReference type="Rhea" id="RHEA:13065"/>
        <dbReference type="ChEBI" id="CHEBI:15377"/>
        <dbReference type="ChEBI" id="CHEBI:15378"/>
        <dbReference type="ChEBI" id="CHEBI:30616"/>
        <dbReference type="ChEBI" id="CHEBI:43474"/>
        <dbReference type="ChEBI" id="CHEBI:456216"/>
    </reaction>
</comment>
<evidence type="ECO:0000256" key="11">
    <source>
        <dbReference type="RuleBase" id="RU368001"/>
    </source>
</evidence>
<evidence type="ECO:0000256" key="9">
    <source>
        <dbReference type="ARBA" id="ARBA00023204"/>
    </source>
</evidence>
<dbReference type="InterPro" id="IPR049730">
    <property type="entry name" value="SNF2/RAD54-like_C"/>
</dbReference>
<comment type="caution">
    <text evidence="17">The sequence shown here is derived from an EMBL/GenBank/DDBJ whole genome shotgun (WGS) entry which is preliminary data.</text>
</comment>
<dbReference type="InterPro" id="IPR000330">
    <property type="entry name" value="SNF2_N"/>
</dbReference>
<feature type="region of interest" description="Disordered" evidence="13">
    <location>
        <begin position="1756"/>
        <end position="1785"/>
    </location>
</feature>
<dbReference type="GO" id="GO:0031011">
    <property type="term" value="C:Ino80 complex"/>
    <property type="evidence" value="ECO:0007669"/>
    <property type="project" value="UniProtKB-UniRule"/>
</dbReference>
<feature type="region of interest" description="Disordered" evidence="13">
    <location>
        <begin position="511"/>
        <end position="531"/>
    </location>
</feature>
<evidence type="ECO:0000313" key="17">
    <source>
        <dbReference type="EMBL" id="GBG59037.1"/>
    </source>
</evidence>
<dbReference type="InterPro" id="IPR050520">
    <property type="entry name" value="INO80/SWR1_helicase"/>
</dbReference>
<feature type="domain" description="DBINO" evidence="16">
    <location>
        <begin position="767"/>
        <end position="892"/>
    </location>
</feature>
<dbReference type="Pfam" id="PF13892">
    <property type="entry name" value="DBINO"/>
    <property type="match status" value="1"/>
</dbReference>
<evidence type="ECO:0000256" key="2">
    <source>
        <dbReference type="ARBA" id="ARBA00007025"/>
    </source>
</evidence>
<dbReference type="GO" id="GO:0006338">
    <property type="term" value="P:chromatin remodeling"/>
    <property type="evidence" value="ECO:0007669"/>
    <property type="project" value="UniProtKB-UniRule"/>
</dbReference>
<feature type="region of interest" description="Disordered" evidence="13">
    <location>
        <begin position="1"/>
        <end position="41"/>
    </location>
</feature>
<keyword evidence="9 11" id="KW-0234">DNA repair</keyword>
<evidence type="ECO:0000256" key="8">
    <source>
        <dbReference type="ARBA" id="ARBA00023125"/>
    </source>
</evidence>
<evidence type="ECO:0000259" key="14">
    <source>
        <dbReference type="PROSITE" id="PS51192"/>
    </source>
</evidence>
<feature type="domain" description="Helicase C-terminal" evidence="15">
    <location>
        <begin position="1606"/>
        <end position="1756"/>
    </location>
</feature>
<keyword evidence="8 11" id="KW-0238">DNA-binding</keyword>
<keyword evidence="12" id="KW-0175">Coiled coil</keyword>
<feature type="domain" description="Helicase ATP-binding" evidence="14">
    <location>
        <begin position="1036"/>
        <end position="1207"/>
    </location>
</feature>
<name>A0A388JML3_CHABU</name>
<dbReference type="GO" id="GO:0006281">
    <property type="term" value="P:DNA repair"/>
    <property type="evidence" value="ECO:0007669"/>
    <property type="project" value="UniProtKB-UniRule"/>
</dbReference>
<dbReference type="PANTHER" id="PTHR45685">
    <property type="entry name" value="HELICASE SRCAP-RELATED"/>
    <property type="match status" value="1"/>
</dbReference>
<evidence type="ECO:0000256" key="3">
    <source>
        <dbReference type="ARBA" id="ARBA00019805"/>
    </source>
</evidence>
<dbReference type="GO" id="GO:0005524">
    <property type="term" value="F:ATP binding"/>
    <property type="evidence" value="ECO:0007669"/>
    <property type="project" value="UniProtKB-UniRule"/>
</dbReference>
<evidence type="ECO:0000256" key="4">
    <source>
        <dbReference type="ARBA" id="ARBA00022741"/>
    </source>
</evidence>
<keyword evidence="18" id="KW-1185">Reference proteome</keyword>
<dbReference type="PROSITE" id="PS51413">
    <property type="entry name" value="DBINO"/>
    <property type="match status" value="1"/>
</dbReference>
<dbReference type="GO" id="GO:0016887">
    <property type="term" value="F:ATP hydrolysis activity"/>
    <property type="evidence" value="ECO:0007669"/>
    <property type="project" value="TreeGrafter"/>
</dbReference>
<keyword evidence="7 11" id="KW-0067">ATP-binding</keyword>
<comment type="domain">
    <text evidence="11">The DBINO region is involved in binding to DNA.</text>
</comment>
<feature type="compositionally biased region" description="Low complexity" evidence="13">
    <location>
        <begin position="945"/>
        <end position="962"/>
    </location>
</feature>
<evidence type="ECO:0000256" key="7">
    <source>
        <dbReference type="ARBA" id="ARBA00022840"/>
    </source>
</evidence>
<dbReference type="Gramene" id="GBG59037">
    <property type="protein sequence ID" value="GBG59037"/>
    <property type="gene ID" value="CBR_g24383"/>
</dbReference>
<comment type="similarity">
    <text evidence="2 11">Belongs to the SNF2/RAD54 helicase family.</text>
</comment>
<dbReference type="CDD" id="cd18793">
    <property type="entry name" value="SF2_C_SNF"/>
    <property type="match status" value="1"/>
</dbReference>
<feature type="coiled-coil region" evidence="12">
    <location>
        <begin position="845"/>
        <end position="878"/>
    </location>
</feature>
<dbReference type="PROSITE" id="PS51194">
    <property type="entry name" value="HELICASE_CTER"/>
    <property type="match status" value="1"/>
</dbReference>
<keyword evidence="5 11" id="KW-0227">DNA damage</keyword>
<reference evidence="17 18" key="1">
    <citation type="journal article" date="2018" name="Cell">
        <title>The Chara Genome: Secondary Complexity and Implications for Plant Terrestrialization.</title>
        <authorList>
            <person name="Nishiyama T."/>
            <person name="Sakayama H."/>
            <person name="Vries J.D."/>
            <person name="Buschmann H."/>
            <person name="Saint-Marcoux D."/>
            <person name="Ullrich K.K."/>
            <person name="Haas F.B."/>
            <person name="Vanderstraeten L."/>
            <person name="Becker D."/>
            <person name="Lang D."/>
            <person name="Vosolsobe S."/>
            <person name="Rombauts S."/>
            <person name="Wilhelmsson P.K.I."/>
            <person name="Janitza P."/>
            <person name="Kern R."/>
            <person name="Heyl A."/>
            <person name="Rumpler F."/>
            <person name="Villalobos L.I.A.C."/>
            <person name="Clay J.M."/>
            <person name="Skokan R."/>
            <person name="Toyoda A."/>
            <person name="Suzuki Y."/>
            <person name="Kagoshima H."/>
            <person name="Schijlen E."/>
            <person name="Tajeshwar N."/>
            <person name="Catarino B."/>
            <person name="Hetherington A.J."/>
            <person name="Saltykova A."/>
            <person name="Bonnot C."/>
            <person name="Breuninger H."/>
            <person name="Symeonidi A."/>
            <person name="Radhakrishnan G.V."/>
            <person name="Van Nieuwerburgh F."/>
            <person name="Deforce D."/>
            <person name="Chang C."/>
            <person name="Karol K.G."/>
            <person name="Hedrich R."/>
            <person name="Ulvskov P."/>
            <person name="Glockner G."/>
            <person name="Delwiche C.F."/>
            <person name="Petrasek J."/>
            <person name="Van de Peer Y."/>
            <person name="Friml J."/>
            <person name="Beilby M."/>
            <person name="Dolan L."/>
            <person name="Kohara Y."/>
            <person name="Sugano S."/>
            <person name="Fujiyama A."/>
            <person name="Delaux P.-M."/>
            <person name="Quint M."/>
            <person name="TheiBen G."/>
            <person name="Hagemann M."/>
            <person name="Harholt J."/>
            <person name="Dunand C."/>
            <person name="Zachgo S."/>
            <person name="Langdale J."/>
            <person name="Maumus F."/>
            <person name="Straeten D.V.D."/>
            <person name="Gould S.B."/>
            <person name="Rensing S.A."/>
        </authorList>
    </citation>
    <scope>NUCLEOTIDE SEQUENCE [LARGE SCALE GENOMIC DNA]</scope>
    <source>
        <strain evidence="17 18">S276</strain>
    </source>
</reference>
<accession>A0A388JML3</accession>
<feature type="region of interest" description="Disordered" evidence="13">
    <location>
        <begin position="574"/>
        <end position="631"/>
    </location>
</feature>
<evidence type="ECO:0000259" key="16">
    <source>
        <dbReference type="PROSITE" id="PS51413"/>
    </source>
</evidence>
<gene>
    <name evidence="17" type="ORF">CBR_g24383</name>
</gene>
<evidence type="ECO:0000313" key="18">
    <source>
        <dbReference type="Proteomes" id="UP000265515"/>
    </source>
</evidence>
<evidence type="ECO:0000256" key="10">
    <source>
        <dbReference type="ARBA" id="ARBA00023242"/>
    </source>
</evidence>
<dbReference type="SMART" id="SM00490">
    <property type="entry name" value="HELICc"/>
    <property type="match status" value="1"/>
</dbReference>
<dbReference type="STRING" id="69332.A0A388JML3"/>
<dbReference type="PANTHER" id="PTHR45685:SF2">
    <property type="entry name" value="CHROMATIN-REMODELING ATPASE INO80"/>
    <property type="match status" value="1"/>
</dbReference>
<evidence type="ECO:0000259" key="15">
    <source>
        <dbReference type="PROSITE" id="PS51194"/>
    </source>
</evidence>
<evidence type="ECO:0000256" key="6">
    <source>
        <dbReference type="ARBA" id="ARBA00022801"/>
    </source>
</evidence>
<comment type="subcellular location">
    <subcellularLocation>
        <location evidence="1 11">Nucleus</location>
    </subcellularLocation>
</comment>
<dbReference type="Proteomes" id="UP000265515">
    <property type="component" value="Unassembled WGS sequence"/>
</dbReference>
<dbReference type="InterPro" id="IPR014001">
    <property type="entry name" value="Helicase_ATP-bd"/>
</dbReference>
<dbReference type="Gene3D" id="3.40.50.10810">
    <property type="entry name" value="Tandem AAA-ATPase domain"/>
    <property type="match status" value="1"/>
</dbReference>
<evidence type="ECO:0000256" key="5">
    <source>
        <dbReference type="ARBA" id="ARBA00022763"/>
    </source>
</evidence>
<dbReference type="InterPro" id="IPR027417">
    <property type="entry name" value="P-loop_NTPase"/>
</dbReference>
<keyword evidence="6 11" id="KW-0378">Hydrolase</keyword>
<protein>
    <recommendedName>
        <fullName evidence="3 11">Chromatin-remodeling ATPase INO80</fullName>
        <ecNumber evidence="11">3.6.4.-</ecNumber>
    </recommendedName>
</protein>
<feature type="compositionally biased region" description="Low complexity" evidence="13">
    <location>
        <begin position="419"/>
        <end position="436"/>
    </location>
</feature>
<feature type="region of interest" description="Disordered" evidence="13">
    <location>
        <begin position="294"/>
        <end position="319"/>
    </location>
</feature>
<dbReference type="InterPro" id="IPR001650">
    <property type="entry name" value="Helicase_C-like"/>
</dbReference>
<evidence type="ECO:0000256" key="12">
    <source>
        <dbReference type="SAM" id="Coils"/>
    </source>
</evidence>
<dbReference type="GO" id="GO:0003677">
    <property type="term" value="F:DNA binding"/>
    <property type="evidence" value="ECO:0007669"/>
    <property type="project" value="UniProtKB-UniRule"/>
</dbReference>
<dbReference type="EC" id="3.6.4.-" evidence="11"/>
<sequence length="2065" mass="224701">MPCVYGDGVPDREQQVRSSRSGYGEGVRHCNGEMSRGGGARRRRAISFSELFNLEPLLNVRIPGGGSSGPDDSEDGSRGQMMHAVVGTEDRCGTNLAAAERAGNIQAEMTVGRKRLKLEAEAGMGQLHGGGYREGGDNGGGKCAAVGGRIDRTREYYGTSDADLDRRRKWAKLRGAMGSKSTENEAPAAPVPPPIMRQDVVPHEGEDIGGVPVLPMEERLMSTMGAGVLDGRLIGAAQRRRLRKAKRRLKDAEAMRKLGDPNAEIVAAEANAVLEGVTKPLLQQVLPPPRPVYQQPPQGAYEGQTTVENSGAKRPPSVHRREEMPFGMKGRHATAGILDLGGGARFILPPFYDDLAVILRLPKFSDIRIDERVLAGRLRSKDIMALVMSDPLAKKWKTRRGMGESGEGWKPWQPIAKRPSATSSQSAFTTSQPAASGRGGGAGLPPGTSMLTPPPPMAPILRGAGKLGSASIVGLSTSSASTPGRMVSGMSVVPNSAAGTFLGNPVTGSLSTRPPLPFSSPLSGAGPSVASSAQLPATPVAGGVPRPISLAPTAVNPMAPPLYMPLSLAPSASHPRMPLPHPHSPHHPLPSMDLNAAGFQPHMPGASVMPPPPPQTPKSASSSAVGSLQPGVPCSPQVFEEAISRGKAAAAAAVAAASRKAAAAQLQSGVVNGAGALRAALPTTKPAKVEGQIVKMEQGSNDGQPGMPREVGSSALTGPLLQGAPQQQRDQLALTVTSANKIMNVKSEEVLDPALKVKEEVEKVARYWINLVRKDLPRHHKLFVLYHKKQTQDVRRIAEMCQREVRARAIRSIRAAKGAVMRTRRLARDMMMFWKKADKELVEQKRREEKDAADMRRREEELREARRQQQRLNFLLTQTELYSHFMRNKLMGAGNVTPARTEGSELVQEGANDPLKEGVGGDAGADEGGQEKDANMLEDEEAEMQEQAVRAAQAAASQQRQRTSSFDSESQRLRDASEGLPSASKPPDDIPGLEEAARDMNLLNPSTMPAMSSVAQPRMFRGKLKEYQLKGLQWLVNLYEQGLNGILADEMGLGKTIQAMSFLAHLAEEKNIWGPFLVVAPASTLPNWADEIAKFCSDLRILPYWGGLQERTVLRKNINPKRLYRRDAVFHVLITSYQLLVSDEKYFRRVKWQYMVLDEAQAIKSASSQRWKTLLSFNCRNRLLLTGTPIQNSMAELWALLHFIMPTLFDSHEQFTEWFAKGIESHAEGAGTLNEHQLSRLHSILKPFMLRRVKRDVEAEMTNKKEIVVPCRLTARQQVFYSAIKNKISIADLFDSSGTQINERNVLQLMNIVIQLRKIPKLVFREGMQCLPSFASGSSQEYWEKWVNNRLCIFSPENIHRSLFPGTTLDAVDDDELASGQRVESFSAFAFTRLVNLSPAEVAFLAKASLLQRWLYYLIHEKREDILRSWKMNCGDELAEDEELETDDKTQAVRRLLLVSQKADAPILRSCHATTLPEDPFQPLVSTASRRFLRAISVLRAVQAFMLPARAPQVDVFCSDRSFAYQRQEMLHEPWTKQLLVGFARCSEDSGPSPPRRQHPLIQEVETGEVLDAPLLAPLFRVFGSAPPLQAFDFAKMLTDSGKLQTLDVLLKDLKAGGHRVLLFSQMTKMINILEDYMNYRKYKYLRLDGSSTIMDRRDMVKDFQTRSDIFVFLLSTRAGGLGINLTAADTVIFYESDWNPTMDLQAMDRAHRLGQTKEVRVYRMICTGTVEEKIVKRANQKNTVQQLVMTGGQSQADLFEPEEEKKKRRSWGVGSGARSLRMDEDSAVLMDRDDASGVAASVPGGTGAASEAGQERGNDAAVGVNNGTDGKKGEKGSKTGKAPKGSKGPSENGVESRVKKRTVLPTTIEGKPPKPPKVTKHKKAAASKELKAASAGQAKARGGGGGAGIVRKNVGIVKDDDKRQLAVTEQLDGESDMNDLSTKGLGRVVSDANLAGARGGGSGKQVTGKLAGSTGTDTGPGAGTVRSARTEEIGRVRGTGASCPSPLTDQGADPDRNQGINSMSITREGGNISVAGEKQSNSAMDETYRSSKGLAKGPLRIKER</sequence>
<feature type="region of interest" description="Disordered" evidence="13">
    <location>
        <begin position="1798"/>
        <end position="1911"/>
    </location>
</feature>
<keyword evidence="4" id="KW-0547">Nucleotide-binding</keyword>
<feature type="region of interest" description="Disordered" evidence="13">
    <location>
        <begin position="1955"/>
        <end position="2065"/>
    </location>
</feature>
<dbReference type="SUPFAM" id="SSF52540">
    <property type="entry name" value="P-loop containing nucleoside triphosphate hydrolases"/>
    <property type="match status" value="2"/>
</dbReference>
<evidence type="ECO:0000256" key="1">
    <source>
        <dbReference type="ARBA" id="ARBA00004123"/>
    </source>
</evidence>
<feature type="region of interest" description="Disordered" evidence="13">
    <location>
        <begin position="909"/>
        <end position="993"/>
    </location>
</feature>
<evidence type="ECO:0000256" key="13">
    <source>
        <dbReference type="SAM" id="MobiDB-lite"/>
    </source>
</evidence>
<dbReference type="FunFam" id="3.40.50.10810:FF:000006">
    <property type="entry name" value="Putative DNA helicase INO80"/>
    <property type="match status" value="1"/>
</dbReference>
<feature type="compositionally biased region" description="Gly residues" evidence="13">
    <location>
        <begin position="918"/>
        <end position="927"/>
    </location>
</feature>
<organism evidence="17 18">
    <name type="scientific">Chara braunii</name>
    <name type="common">Braun's stonewort</name>
    <dbReference type="NCBI Taxonomy" id="69332"/>
    <lineage>
        <taxon>Eukaryota</taxon>
        <taxon>Viridiplantae</taxon>
        <taxon>Streptophyta</taxon>
        <taxon>Charophyceae</taxon>
        <taxon>Charales</taxon>
        <taxon>Characeae</taxon>
        <taxon>Chara</taxon>
    </lineage>
</organism>
<dbReference type="PROSITE" id="PS51192">
    <property type="entry name" value="HELICASE_ATP_BIND_1"/>
    <property type="match status" value="1"/>
</dbReference>
<feature type="region of interest" description="Disordered" evidence="13">
    <location>
        <begin position="59"/>
        <end position="79"/>
    </location>
</feature>
<keyword evidence="10" id="KW-0539">Nucleus</keyword>
<dbReference type="Pfam" id="PF00271">
    <property type="entry name" value="Helicase_C"/>
    <property type="match status" value="1"/>
</dbReference>
<dbReference type="SMART" id="SM00487">
    <property type="entry name" value="DEXDc"/>
    <property type="match status" value="1"/>
</dbReference>
<dbReference type="InterPro" id="IPR020838">
    <property type="entry name" value="DBINO"/>
</dbReference>
<dbReference type="Gene3D" id="3.40.50.300">
    <property type="entry name" value="P-loop containing nucleotide triphosphate hydrolases"/>
    <property type="match status" value="1"/>
</dbReference>
<dbReference type="GO" id="GO:0042393">
    <property type="term" value="F:histone binding"/>
    <property type="evidence" value="ECO:0007669"/>
    <property type="project" value="TreeGrafter"/>
</dbReference>
<comment type="function">
    <text evidence="11">ATPase component of the INO80 complex which remodels chromatin by shifting nucleosomes and is involved in DNA repair.</text>
</comment>
<dbReference type="EMBL" id="BFEA01000002">
    <property type="protein sequence ID" value="GBG59037.1"/>
    <property type="molecule type" value="Genomic_DNA"/>
</dbReference>
<dbReference type="OrthoDB" id="448448at2759"/>
<proteinExistence type="inferred from homology"/>
<dbReference type="Pfam" id="PF00176">
    <property type="entry name" value="SNF2-rel_dom"/>
    <property type="match status" value="1"/>
</dbReference>
<dbReference type="InterPro" id="IPR038718">
    <property type="entry name" value="SNF2-like_sf"/>
</dbReference>
<feature type="region of interest" description="Disordered" evidence="13">
    <location>
        <begin position="397"/>
        <end position="463"/>
    </location>
</feature>
<comment type="subunit">
    <text evidence="11">Component of the INO80 chromatin-remodeling complex.</text>
</comment>